<name>A0A9W7C4X5_9STRA</name>
<proteinExistence type="inferred from homology"/>
<dbReference type="GO" id="GO:0019243">
    <property type="term" value="P:methylglyoxal catabolic process to D-lactate via S-lactoyl-glutathione"/>
    <property type="evidence" value="ECO:0007669"/>
    <property type="project" value="TreeGrafter"/>
</dbReference>
<dbReference type="PANTHER" id="PTHR48094">
    <property type="entry name" value="PROTEIN/NUCLEIC ACID DEGLYCASE DJ-1-RELATED"/>
    <property type="match status" value="1"/>
</dbReference>
<evidence type="ECO:0000259" key="4">
    <source>
        <dbReference type="Pfam" id="PF01965"/>
    </source>
</evidence>
<dbReference type="GO" id="GO:0005737">
    <property type="term" value="C:cytoplasm"/>
    <property type="evidence" value="ECO:0007669"/>
    <property type="project" value="TreeGrafter"/>
</dbReference>
<dbReference type="OrthoDB" id="543156at2759"/>
<evidence type="ECO:0000256" key="2">
    <source>
        <dbReference type="ARBA" id="ARBA00023239"/>
    </source>
</evidence>
<evidence type="ECO:0000313" key="6">
    <source>
        <dbReference type="Proteomes" id="UP001165085"/>
    </source>
</evidence>
<dbReference type="InterPro" id="IPR029062">
    <property type="entry name" value="Class_I_gatase-like"/>
</dbReference>
<evidence type="ECO:0000256" key="1">
    <source>
        <dbReference type="ARBA" id="ARBA00023016"/>
    </source>
</evidence>
<dbReference type="Gene3D" id="3.40.50.880">
    <property type="match status" value="1"/>
</dbReference>
<accession>A0A9W7C4X5</accession>
<dbReference type="GO" id="GO:0019172">
    <property type="term" value="F:glyoxalase III activity"/>
    <property type="evidence" value="ECO:0007669"/>
    <property type="project" value="TreeGrafter"/>
</dbReference>
<keyword evidence="1" id="KW-0346">Stress response</keyword>
<comment type="caution">
    <text evidence="5">The sequence shown here is derived from an EMBL/GenBank/DDBJ whole genome shotgun (WGS) entry which is preliminary data.</text>
</comment>
<dbReference type="InterPro" id="IPR050325">
    <property type="entry name" value="Prot/Nucl_acid_deglycase"/>
</dbReference>
<organism evidence="5 6">
    <name type="scientific">Triparma strigata</name>
    <dbReference type="NCBI Taxonomy" id="1606541"/>
    <lineage>
        <taxon>Eukaryota</taxon>
        <taxon>Sar</taxon>
        <taxon>Stramenopiles</taxon>
        <taxon>Ochrophyta</taxon>
        <taxon>Bolidophyceae</taxon>
        <taxon>Parmales</taxon>
        <taxon>Triparmaceae</taxon>
        <taxon>Triparma</taxon>
    </lineage>
</organism>
<keyword evidence="6" id="KW-1185">Reference proteome</keyword>
<gene>
    <name evidence="5" type="ORF">TrST_g990</name>
</gene>
<dbReference type="SUPFAM" id="SSF52317">
    <property type="entry name" value="Class I glutamine amidotransferase-like"/>
    <property type="match status" value="1"/>
</dbReference>
<comment type="similarity">
    <text evidence="3">Belongs to the peptidase C56 family. HSP31-like subfamily.</text>
</comment>
<dbReference type="EMBL" id="BRXY01000513">
    <property type="protein sequence ID" value="GMH98303.1"/>
    <property type="molecule type" value="Genomic_DNA"/>
</dbReference>
<evidence type="ECO:0000256" key="3">
    <source>
        <dbReference type="ARBA" id="ARBA00038493"/>
    </source>
</evidence>
<evidence type="ECO:0000313" key="5">
    <source>
        <dbReference type="EMBL" id="GMH98303.1"/>
    </source>
</evidence>
<feature type="domain" description="DJ-1/PfpI" evidence="4">
    <location>
        <begin position="29"/>
        <end position="216"/>
    </location>
</feature>
<dbReference type="InterPro" id="IPR002818">
    <property type="entry name" value="DJ-1/PfpI"/>
</dbReference>
<reference evidence="6" key="1">
    <citation type="journal article" date="2023" name="Commun. Biol.">
        <title>Genome analysis of Parmales, the sister group of diatoms, reveals the evolutionary specialization of diatoms from phago-mixotrophs to photoautotrophs.</title>
        <authorList>
            <person name="Ban H."/>
            <person name="Sato S."/>
            <person name="Yoshikawa S."/>
            <person name="Yamada K."/>
            <person name="Nakamura Y."/>
            <person name="Ichinomiya M."/>
            <person name="Sato N."/>
            <person name="Blanc-Mathieu R."/>
            <person name="Endo H."/>
            <person name="Kuwata A."/>
            <person name="Ogata H."/>
        </authorList>
    </citation>
    <scope>NUCLEOTIDE SEQUENCE [LARGE SCALE GENOMIC DNA]</scope>
    <source>
        <strain evidence="6">NIES 3701</strain>
    </source>
</reference>
<dbReference type="AlphaFoldDB" id="A0A9W7C4X5"/>
<sequence length="229" mass="23956">MSSFKKVVLVCTSSPSLKNGHPTGLWLEELATPYYVFLEAGFECVIASTAGGPVPIDQGSVTGDFFTEDSKKFLHDPVAIGKLGHSVPLSSLSFPDCCDAVYLTGGHGCCEDFVDNATLKACIESMYAAGKATASDCHGVIALPQCESGGKPLVAGKKVTGFADTEEAAVQLTEAVPFLIEVKLKEQGGIFSKAADWNSHTVVDGNLITGQNPQSSKGTADATVAFMKQ</sequence>
<dbReference type="PANTHER" id="PTHR48094:SF11">
    <property type="entry name" value="GLUTATHIONE-INDEPENDENT GLYOXALASE HSP31-RELATED"/>
    <property type="match status" value="1"/>
</dbReference>
<dbReference type="Proteomes" id="UP001165085">
    <property type="component" value="Unassembled WGS sequence"/>
</dbReference>
<dbReference type="CDD" id="cd03141">
    <property type="entry name" value="GATase1_Hsp31_like"/>
    <property type="match status" value="1"/>
</dbReference>
<dbReference type="Pfam" id="PF01965">
    <property type="entry name" value="DJ-1_PfpI"/>
    <property type="match status" value="1"/>
</dbReference>
<keyword evidence="2" id="KW-0456">Lyase</keyword>
<protein>
    <recommendedName>
        <fullName evidence="4">DJ-1/PfpI domain-containing protein</fullName>
    </recommendedName>
</protein>